<protein>
    <submittedName>
        <fullName evidence="4">Surface antigen-like protein</fullName>
    </submittedName>
</protein>
<dbReference type="InterPro" id="IPR032675">
    <property type="entry name" value="LRR_dom_sf"/>
</dbReference>
<dbReference type="InterPro" id="IPR051848">
    <property type="entry name" value="PGIP"/>
</dbReference>
<comment type="caution">
    <text evidence="4">The sequence shown here is derived from an EMBL/GenBank/DDBJ whole genome shotgun (WGS) entry which is preliminary data.</text>
</comment>
<evidence type="ECO:0000313" key="5">
    <source>
        <dbReference type="Proteomes" id="UP001430356"/>
    </source>
</evidence>
<dbReference type="SUPFAM" id="SSF52058">
    <property type="entry name" value="L domain-like"/>
    <property type="match status" value="1"/>
</dbReference>
<evidence type="ECO:0000313" key="4">
    <source>
        <dbReference type="EMBL" id="KAK7197527.1"/>
    </source>
</evidence>
<feature type="signal peptide" evidence="3">
    <location>
        <begin position="1"/>
        <end position="29"/>
    </location>
</feature>
<keyword evidence="2" id="KW-1133">Transmembrane helix</keyword>
<dbReference type="PANTHER" id="PTHR48059">
    <property type="entry name" value="POLYGALACTURONASE INHIBITOR 1"/>
    <property type="match status" value="1"/>
</dbReference>
<feature type="transmembrane region" description="Helical" evidence="2">
    <location>
        <begin position="262"/>
        <end position="284"/>
    </location>
</feature>
<dbReference type="EMBL" id="JAECZO010000109">
    <property type="protein sequence ID" value="KAK7197527.1"/>
    <property type="molecule type" value="Genomic_DNA"/>
</dbReference>
<keyword evidence="5" id="KW-1185">Reference proteome</keyword>
<keyword evidence="3" id="KW-0732">Signal</keyword>
<dbReference type="Proteomes" id="UP001430356">
    <property type="component" value="Unassembled WGS sequence"/>
</dbReference>
<accession>A0AAW0EVH6</accession>
<reference evidence="4 5" key="1">
    <citation type="journal article" date="2021" name="MBio">
        <title>A New Model Trypanosomatid, Novymonas esmeraldas: Genomic Perception of Its 'Candidatus Pandoraea novymonadis' Endosymbiont.</title>
        <authorList>
            <person name="Zakharova A."/>
            <person name="Saura A."/>
            <person name="Butenko A."/>
            <person name="Podesvova L."/>
            <person name="Warmusova S."/>
            <person name="Kostygov A.Y."/>
            <person name="Nenarokova A."/>
            <person name="Lukes J."/>
            <person name="Opperdoes F.R."/>
            <person name="Yurchenko V."/>
        </authorList>
    </citation>
    <scope>NUCLEOTIDE SEQUENCE [LARGE SCALE GENOMIC DNA]</scope>
    <source>
        <strain evidence="4 5">E262AT.01</strain>
    </source>
</reference>
<evidence type="ECO:0000256" key="2">
    <source>
        <dbReference type="SAM" id="Phobius"/>
    </source>
</evidence>
<feature type="chain" id="PRO_5043384787" evidence="3">
    <location>
        <begin position="30"/>
        <end position="285"/>
    </location>
</feature>
<dbReference type="AlphaFoldDB" id="A0AAW0EVH6"/>
<dbReference type="Gene3D" id="3.80.10.10">
    <property type="entry name" value="Ribonuclease Inhibitor"/>
    <property type="match status" value="1"/>
</dbReference>
<gene>
    <name evidence="4" type="ORF">NESM_000702500</name>
</gene>
<proteinExistence type="predicted"/>
<comment type="subcellular location">
    <subcellularLocation>
        <location evidence="1">Cell envelope</location>
    </subcellularLocation>
</comment>
<name>A0AAW0EVH6_9TRYP</name>
<keyword evidence="2" id="KW-0812">Transmembrane</keyword>
<evidence type="ECO:0000256" key="1">
    <source>
        <dbReference type="ARBA" id="ARBA00004196"/>
    </source>
</evidence>
<sequence>MVLPTRRSTTAVVLGACLLIVVGAATAQAALTAAQNTSTLGFLRAFTTSIPALADVWVGTEWCTWPYIDCNSDTNITLTIDNAGLTGSLPDQPASVNGALVALTEISITNMNITGGFKDSWGGLRTVRVLNFTNTPLFGTIPLSWNAISALQIIALRNSSACGSLPSYTLRSLRVIDVSDNVLRGPLPATWGNIGGLQSVSLVGNWFCGCNPQSWVSRVLSTALFQAMGYAPFDTTCRPPINCATAEGGVCSRSPPRYTNGAAAPLCVALAAVTLLLSVVTTLFL</sequence>
<keyword evidence="2" id="KW-0472">Membrane</keyword>
<dbReference type="PANTHER" id="PTHR48059:SF30">
    <property type="entry name" value="OS06G0587000 PROTEIN"/>
    <property type="match status" value="1"/>
</dbReference>
<evidence type="ECO:0000256" key="3">
    <source>
        <dbReference type="SAM" id="SignalP"/>
    </source>
</evidence>
<organism evidence="4 5">
    <name type="scientific">Novymonas esmeraldas</name>
    <dbReference type="NCBI Taxonomy" id="1808958"/>
    <lineage>
        <taxon>Eukaryota</taxon>
        <taxon>Discoba</taxon>
        <taxon>Euglenozoa</taxon>
        <taxon>Kinetoplastea</taxon>
        <taxon>Metakinetoplastina</taxon>
        <taxon>Trypanosomatida</taxon>
        <taxon>Trypanosomatidae</taxon>
        <taxon>Novymonas</taxon>
    </lineage>
</organism>